<keyword evidence="2" id="KW-0813">Transport</keyword>
<evidence type="ECO:0000256" key="1">
    <source>
        <dbReference type="ARBA" id="ARBA00005417"/>
    </source>
</evidence>
<name>A0ABP2EP86_YERMW</name>
<evidence type="ECO:0000256" key="2">
    <source>
        <dbReference type="ARBA" id="ARBA00022448"/>
    </source>
</evidence>
<sequence length="436" mass="48124">MMTNVAISVRNVSKCYRVFDDQRSRLLHAIWPKYVNGMQDVWALKDINFEVQRGEAIALIGRNGGGKSTLLEILTGTLTPTTGEVNVNGRVSALLELGSGFNPEYSGRDNVILNGLLLGLSKQEIVERFDEIEAFAEIGTAIERPVKTYSSGMMMRLAFSVQVLCEPDILIIDEALSVGDFFFQQKCFSYIRGLRTKGVTLLFVSHDMGTVRDLCSHALYLQQGQLVWNGEVNAAIQRYLGGESSVKTSVDTVCPPDNLISAKDLSSENPWGNVALWQRARRADQMTQIVAVVIEDIVGNATQVIRLGETLRLIVWYQANEVGPVHVSVLIKNAYEQLVNCTSSYTLGIPMLASTGCHLATFTLDLDFNLEAGQYSLMVSLGVIGEQPNQGTILDETPYLGPLTVRWDYSVDIPPFLGMFGVPVRANSPVLYQEEI</sequence>
<comment type="caution">
    <text evidence="6">The sequence shown here is derived from an EMBL/GenBank/DDBJ whole genome shotgun (WGS) entry which is preliminary data.</text>
</comment>
<dbReference type="InterPro" id="IPR003439">
    <property type="entry name" value="ABC_transporter-like_ATP-bd"/>
</dbReference>
<evidence type="ECO:0000313" key="7">
    <source>
        <dbReference type="Proteomes" id="UP000003027"/>
    </source>
</evidence>
<accession>A0ABP2EP86</accession>
<dbReference type="SUPFAM" id="SSF52540">
    <property type="entry name" value="P-loop containing nucleoside triphosphate hydrolases"/>
    <property type="match status" value="1"/>
</dbReference>
<evidence type="ECO:0000259" key="5">
    <source>
        <dbReference type="PROSITE" id="PS50893"/>
    </source>
</evidence>
<dbReference type="InterPro" id="IPR003593">
    <property type="entry name" value="AAA+_ATPase"/>
</dbReference>
<dbReference type="CDD" id="cd10147">
    <property type="entry name" value="Wzt_C-like"/>
    <property type="match status" value="1"/>
</dbReference>
<evidence type="ECO:0000256" key="3">
    <source>
        <dbReference type="ARBA" id="ARBA00022741"/>
    </source>
</evidence>
<evidence type="ECO:0000256" key="4">
    <source>
        <dbReference type="ARBA" id="ARBA00022840"/>
    </source>
</evidence>
<dbReference type="PROSITE" id="PS00211">
    <property type="entry name" value="ABC_TRANSPORTER_1"/>
    <property type="match status" value="1"/>
</dbReference>
<dbReference type="InterPro" id="IPR015860">
    <property type="entry name" value="ABC_transpr_TagH-like"/>
</dbReference>
<evidence type="ECO:0000313" key="6">
    <source>
        <dbReference type="EMBL" id="EEQ12395.1"/>
    </source>
</evidence>
<keyword evidence="7" id="KW-1185">Reference proteome</keyword>
<dbReference type="SMART" id="SM00382">
    <property type="entry name" value="AAA"/>
    <property type="match status" value="1"/>
</dbReference>
<protein>
    <submittedName>
        <fullName evidence="6">ABC-type polysaccharide/polyol phosphate transport system, ATPase component</fullName>
    </submittedName>
</protein>
<keyword evidence="3" id="KW-0547">Nucleotide-binding</keyword>
<dbReference type="Pfam" id="PF00005">
    <property type="entry name" value="ABC_tran"/>
    <property type="match status" value="1"/>
</dbReference>
<dbReference type="Pfam" id="PF14524">
    <property type="entry name" value="Wzt_C"/>
    <property type="match status" value="1"/>
</dbReference>
<dbReference type="Gene3D" id="3.40.50.300">
    <property type="entry name" value="P-loop containing nucleotide triphosphate hydrolases"/>
    <property type="match status" value="1"/>
</dbReference>
<proteinExistence type="inferred from homology"/>
<reference evidence="6" key="1">
    <citation type="submission" date="2008-12" db="EMBL/GenBank/DDBJ databases">
        <title>Annotation of the Yersinia mollaretii ATCC 43969 genome.</title>
        <authorList>
            <person name="Read T.D."/>
            <person name="Akmal A."/>
            <person name="Bishop-Lilly K."/>
            <person name="Chen P.E."/>
            <person name="Cook C."/>
            <person name="Kiley M.P."/>
            <person name="Lentz S."/>
            <person name="Mateczun A."/>
            <person name="Nagarajan N."/>
            <person name="Nolan N."/>
            <person name="Osborne B.I."/>
            <person name="Pop M."/>
            <person name="Sozhamannan S."/>
            <person name="Stewart A.C."/>
            <person name="Sulakvelidze A."/>
            <person name="Thomason B."/>
            <person name="Willner K."/>
            <person name="Zwick M.E."/>
        </authorList>
    </citation>
    <scope>NUCLEOTIDE SEQUENCE [LARGE SCALE GENOMIC DNA]</scope>
    <source>
        <strain evidence="6">ATCC 43969</strain>
    </source>
</reference>
<dbReference type="InterPro" id="IPR017871">
    <property type="entry name" value="ABC_transporter-like_CS"/>
</dbReference>
<dbReference type="InterPro" id="IPR027417">
    <property type="entry name" value="P-loop_NTPase"/>
</dbReference>
<dbReference type="GeneID" id="57918311"/>
<dbReference type="Gene3D" id="2.70.50.60">
    <property type="entry name" value="abc- transporter (atp binding component) like domain"/>
    <property type="match status" value="1"/>
</dbReference>
<dbReference type="PANTHER" id="PTHR46743">
    <property type="entry name" value="TEICHOIC ACIDS EXPORT ATP-BINDING PROTEIN TAGH"/>
    <property type="match status" value="1"/>
</dbReference>
<dbReference type="InterPro" id="IPR029439">
    <property type="entry name" value="Wzt_C"/>
</dbReference>
<dbReference type="EMBL" id="AALD02000001">
    <property type="protein sequence ID" value="EEQ12395.1"/>
    <property type="molecule type" value="Genomic_DNA"/>
</dbReference>
<comment type="similarity">
    <text evidence="1">Belongs to the ABC transporter superfamily.</text>
</comment>
<organism evidence="6 7">
    <name type="scientific">Yersinia mollaretii (strain ATCC 43969 / DSM 18520 / CIP 103324 / CNY 7263 / WAIP 204)</name>
    <dbReference type="NCBI Taxonomy" id="349967"/>
    <lineage>
        <taxon>Bacteria</taxon>
        <taxon>Pseudomonadati</taxon>
        <taxon>Pseudomonadota</taxon>
        <taxon>Gammaproteobacteria</taxon>
        <taxon>Enterobacterales</taxon>
        <taxon>Yersiniaceae</taxon>
        <taxon>Yersinia</taxon>
    </lineage>
</organism>
<dbReference type="CDD" id="cd03220">
    <property type="entry name" value="ABC_KpsT_Wzt"/>
    <property type="match status" value="1"/>
</dbReference>
<feature type="domain" description="ABC transporter" evidence="5">
    <location>
        <begin position="7"/>
        <end position="248"/>
    </location>
</feature>
<dbReference type="PROSITE" id="PS50893">
    <property type="entry name" value="ABC_TRANSPORTER_2"/>
    <property type="match status" value="1"/>
</dbReference>
<keyword evidence="4" id="KW-0067">ATP-binding</keyword>
<dbReference type="PANTHER" id="PTHR46743:SF2">
    <property type="entry name" value="TEICHOIC ACIDS EXPORT ATP-BINDING PROTEIN TAGH"/>
    <property type="match status" value="1"/>
</dbReference>
<dbReference type="InterPro" id="IPR050683">
    <property type="entry name" value="Bact_Polysacc_Export_ATP-bd"/>
</dbReference>
<gene>
    <name evidence="6" type="ORF">ymoll0001_10650</name>
</gene>
<dbReference type="RefSeq" id="WP_004873386.1">
    <property type="nucleotide sequence ID" value="NZ_AALD02000001.1"/>
</dbReference>
<dbReference type="Proteomes" id="UP000003027">
    <property type="component" value="Unassembled WGS sequence"/>
</dbReference>